<dbReference type="EMBL" id="RHXB01000002">
    <property type="protein sequence ID" value="RSE28612.1"/>
    <property type="molecule type" value="Genomic_DNA"/>
</dbReference>
<dbReference type="GO" id="GO:0019563">
    <property type="term" value="P:glycerol catabolic process"/>
    <property type="evidence" value="ECO:0007669"/>
    <property type="project" value="UniProtKB-UniRule"/>
</dbReference>
<evidence type="ECO:0000313" key="6">
    <source>
        <dbReference type="EMBL" id="RSE28612.1"/>
    </source>
</evidence>
<dbReference type="GO" id="GO:0046168">
    <property type="term" value="P:glycerol-3-phosphate catabolic process"/>
    <property type="evidence" value="ECO:0007669"/>
    <property type="project" value="TreeGrafter"/>
</dbReference>
<dbReference type="GO" id="GO:0009331">
    <property type="term" value="C:glycerol-3-phosphate dehydrogenase (FAD) complex"/>
    <property type="evidence" value="ECO:0007669"/>
    <property type="project" value="InterPro"/>
</dbReference>
<dbReference type="NCBIfam" id="TIGR03378">
    <property type="entry name" value="glycerol3P_GlpB"/>
    <property type="match status" value="1"/>
</dbReference>
<dbReference type="InterPro" id="IPR050315">
    <property type="entry name" value="FAD-oxidoreductase_2"/>
</dbReference>
<keyword evidence="3 4" id="KW-0560">Oxidoreductase</keyword>
<dbReference type="InterPro" id="IPR009158">
    <property type="entry name" value="G3P_DH_GlpB_su"/>
</dbReference>
<comment type="similarity">
    <text evidence="4">Belongs to the anaerobic G-3-P dehydrogenase subunit B family.</text>
</comment>
<feature type="domain" description="FAD-dependent oxidoreductase 2 FAD-binding" evidence="5">
    <location>
        <begin position="4"/>
        <end position="399"/>
    </location>
</feature>
<evidence type="ECO:0000313" key="7">
    <source>
        <dbReference type="Proteomes" id="UP000275331"/>
    </source>
</evidence>
<dbReference type="NCBIfam" id="NF003719">
    <property type="entry name" value="PRK05329.1-2"/>
    <property type="match status" value="1"/>
</dbReference>
<evidence type="ECO:0000256" key="2">
    <source>
        <dbReference type="ARBA" id="ARBA00022643"/>
    </source>
</evidence>
<dbReference type="UniPathway" id="UPA00618">
    <property type="reaction ID" value="UER00673"/>
</dbReference>
<comment type="pathway">
    <text evidence="4">Polyol metabolism; glycerol degradation via glycerol kinase pathway; glycerone phosphate from sn-glycerol 3-phosphate (anaerobic route): step 1/1.</text>
</comment>
<gene>
    <name evidence="4 6" type="primary">glpB</name>
    <name evidence="6" type="ORF">EGT71_04290</name>
</gene>
<proteinExistence type="inferred from homology"/>
<dbReference type="PIRSF" id="PIRSF000141">
    <property type="entry name" value="Anaerobic_G3P_dh"/>
    <property type="match status" value="1"/>
</dbReference>
<dbReference type="InterPro" id="IPR003953">
    <property type="entry name" value="FAD-dep_OxRdtase_2_FAD-bd"/>
</dbReference>
<reference evidence="6 7" key="1">
    <citation type="submission" date="2018-10" db="EMBL/GenBank/DDBJ databases">
        <title>Transmission dynamics of multidrug resistant bacteria on intensive care unit surfaces.</title>
        <authorList>
            <person name="D'Souza A.W."/>
            <person name="Potter R.F."/>
            <person name="Wallace M."/>
            <person name="Shupe A."/>
            <person name="Patel S."/>
            <person name="Sun S."/>
            <person name="Gul D."/>
            <person name="Kwon J.H."/>
            <person name="Andleeb S."/>
            <person name="Burnham C.-A.D."/>
            <person name="Dantas G."/>
        </authorList>
    </citation>
    <scope>NUCLEOTIDE SEQUENCE [LARGE SCALE GENOMIC DNA]</scope>
    <source>
        <strain evidence="6 7">AS_373</strain>
    </source>
</reference>
<dbReference type="NCBIfam" id="NF003718">
    <property type="entry name" value="PRK05329.1-1"/>
    <property type="match status" value="1"/>
</dbReference>
<dbReference type="GO" id="GO:0004368">
    <property type="term" value="F:glycerol-3-phosphate dehydrogenase (quinone) activity"/>
    <property type="evidence" value="ECO:0007669"/>
    <property type="project" value="UniProtKB-UniRule"/>
</dbReference>
<dbReference type="HAMAP" id="MF_00753">
    <property type="entry name" value="Glycerol3P_GlpB"/>
    <property type="match status" value="1"/>
</dbReference>
<dbReference type="InterPro" id="IPR036188">
    <property type="entry name" value="FAD/NAD-bd_sf"/>
</dbReference>
<comment type="function">
    <text evidence="4">Conversion of glycerol 3-phosphate to dihydroxyacetone. Uses fumarate or nitrate as electron acceptor.</text>
</comment>
<dbReference type="EC" id="1.1.5.3" evidence="4"/>
<keyword evidence="1 4" id="KW-0285">Flavoprotein</keyword>
<dbReference type="NCBIfam" id="NF003720">
    <property type="entry name" value="PRK05329.1-3"/>
    <property type="match status" value="1"/>
</dbReference>
<protein>
    <recommendedName>
        <fullName evidence="4">Anaerobic glycerol-3-phosphate dehydrogenase subunit B</fullName>
        <shortName evidence="4">Anaerobic G-3-P dehydrogenase subunit B</shortName>
        <shortName evidence="4">Anaerobic G3Pdhase B</shortName>
        <ecNumber evidence="4">1.1.5.3</ecNumber>
    </recommendedName>
</protein>
<evidence type="ECO:0000256" key="4">
    <source>
        <dbReference type="HAMAP-Rule" id="MF_00753"/>
    </source>
</evidence>
<keyword evidence="2 4" id="KW-0288">FMN</keyword>
<name>A0A427V7N9_9ENTR</name>
<evidence type="ECO:0000259" key="5">
    <source>
        <dbReference type="Pfam" id="PF00890"/>
    </source>
</evidence>
<organism evidence="6 7">
    <name type="scientific">Atlantibacter subterraneus</name>
    <dbReference type="NCBI Taxonomy" id="255519"/>
    <lineage>
        <taxon>Bacteria</taxon>
        <taxon>Pseudomonadati</taxon>
        <taxon>Pseudomonadota</taxon>
        <taxon>Gammaproteobacteria</taxon>
        <taxon>Enterobacterales</taxon>
        <taxon>Enterobacteriaceae</taxon>
        <taxon>Atlantibacter</taxon>
    </lineage>
</organism>
<accession>A0A427V7N9</accession>
<sequence length="418" mass="44889">MKFDSVIIGGGLAGLLCGIKLGEAGLRCAMVSRGQSALHFSSGSLDLLSHLADGTPIGDIESGLCELINQSPQHPYAHLGTAAVLDYADHAEALLARAGLTLQGHWRYAHSRLTPLGKWRTAWLSQQDAPCAPLTGKRICVVGIAGFLDFEPLMVADQLKQQGIEADTGELALPVLDVLRQNPSEFRSVNIARMLDDARYTPELLKELTALAPGYDALLLPAVVGLEQPDLPAQLQHALPCALNFIPTLPPSVPGMRMYNALARYFRQTGGIIMEGDAVTGVTRNEAGLRQVWTRNHGDIALQARHVVLASGSFFSNGLVAERQRVREAIFDLDLLDYANNGDWSHPDFFHSQPWQSIGVKTNARLQPSRNGEPLDGVYAIGTVLGGFDPITQGCGGGVCAITALHAAQQIIDTGSRL</sequence>
<dbReference type="AlphaFoldDB" id="A0A427V7N9"/>
<dbReference type="PANTHER" id="PTHR43400">
    <property type="entry name" value="FUMARATE REDUCTASE"/>
    <property type="match status" value="1"/>
</dbReference>
<dbReference type="Proteomes" id="UP000275331">
    <property type="component" value="Unassembled WGS sequence"/>
</dbReference>
<comment type="catalytic activity">
    <reaction evidence="4">
        <text>a quinone + sn-glycerol 3-phosphate = dihydroxyacetone phosphate + a quinol</text>
        <dbReference type="Rhea" id="RHEA:18977"/>
        <dbReference type="ChEBI" id="CHEBI:24646"/>
        <dbReference type="ChEBI" id="CHEBI:57597"/>
        <dbReference type="ChEBI" id="CHEBI:57642"/>
        <dbReference type="ChEBI" id="CHEBI:132124"/>
        <dbReference type="EC" id="1.1.5.3"/>
    </reaction>
</comment>
<evidence type="ECO:0000256" key="1">
    <source>
        <dbReference type="ARBA" id="ARBA00022630"/>
    </source>
</evidence>
<dbReference type="OrthoDB" id="6395323at2"/>
<comment type="caution">
    <text evidence="6">The sequence shown here is derived from an EMBL/GenBank/DDBJ whole genome shotgun (WGS) entry which is preliminary data.</text>
</comment>
<dbReference type="PANTHER" id="PTHR43400:SF11">
    <property type="entry name" value="ANAEROBIC GLYCEROL-3-PHOSPHATE DEHYDROGENASE SUBUNIT B"/>
    <property type="match status" value="1"/>
</dbReference>
<evidence type="ECO:0000256" key="3">
    <source>
        <dbReference type="ARBA" id="ARBA00023002"/>
    </source>
</evidence>
<dbReference type="RefSeq" id="WP_125291569.1">
    <property type="nucleotide sequence ID" value="NZ_JAPTZM010000003.1"/>
</dbReference>
<dbReference type="SUPFAM" id="SSF51905">
    <property type="entry name" value="FAD/NAD(P)-binding domain"/>
    <property type="match status" value="1"/>
</dbReference>
<dbReference type="Gene3D" id="3.50.50.60">
    <property type="entry name" value="FAD/NAD(P)-binding domain"/>
    <property type="match status" value="2"/>
</dbReference>
<comment type="subunit">
    <text evidence="4">Composed of a catalytic GlpA/B dimer and of membrane bound GlpC.</text>
</comment>
<comment type="cofactor">
    <cofactor evidence="4">
        <name>FMN</name>
        <dbReference type="ChEBI" id="CHEBI:58210"/>
    </cofactor>
</comment>
<dbReference type="Pfam" id="PF00890">
    <property type="entry name" value="FAD_binding_2"/>
    <property type="match status" value="1"/>
</dbReference>
<dbReference type="GO" id="GO:0009061">
    <property type="term" value="P:anaerobic respiration"/>
    <property type="evidence" value="ECO:0007669"/>
    <property type="project" value="TreeGrafter"/>
</dbReference>